<dbReference type="InterPro" id="IPR009053">
    <property type="entry name" value="Prefoldin"/>
</dbReference>
<sequence>MTTNILKLLSDRSEFIVHLEQDICKNIQILEETKKELHTLTELIENIKTLGRYPEQTALIPLAKNIYMEGRIVHTGEFYIKKTASPESYKIESKKNEIEKAEYAIYQLEERMKILNGDTGNILPEMKNDNLPNEIKSEKGVAIKIGEFYEILEIED</sequence>
<keyword evidence="3" id="KW-1185">Reference proteome</keyword>
<gene>
    <name evidence="2" type="ORF">NQ314_010061</name>
</gene>
<evidence type="ECO:0000313" key="3">
    <source>
        <dbReference type="Proteomes" id="UP001162156"/>
    </source>
</evidence>
<accession>A0AAV8XUF1</accession>
<name>A0AAV8XUF1_9CUCU</name>
<evidence type="ECO:0000313" key="2">
    <source>
        <dbReference type="EMBL" id="KAJ8942508.1"/>
    </source>
</evidence>
<reference evidence="2" key="1">
    <citation type="journal article" date="2023" name="Insect Mol. Biol.">
        <title>Genome sequencing provides insights into the evolution of gene families encoding plant cell wall-degrading enzymes in longhorned beetles.</title>
        <authorList>
            <person name="Shin N.R."/>
            <person name="Okamura Y."/>
            <person name="Kirsch R."/>
            <person name="Pauchet Y."/>
        </authorList>
    </citation>
    <scope>NUCLEOTIDE SEQUENCE</scope>
    <source>
        <strain evidence="2">RBIC_L_NR</strain>
    </source>
</reference>
<dbReference type="EMBL" id="JANEYF010002760">
    <property type="protein sequence ID" value="KAJ8942508.1"/>
    <property type="molecule type" value="Genomic_DNA"/>
</dbReference>
<dbReference type="Gene3D" id="1.10.287.370">
    <property type="match status" value="1"/>
</dbReference>
<organism evidence="2 3">
    <name type="scientific">Rhamnusium bicolor</name>
    <dbReference type="NCBI Taxonomy" id="1586634"/>
    <lineage>
        <taxon>Eukaryota</taxon>
        <taxon>Metazoa</taxon>
        <taxon>Ecdysozoa</taxon>
        <taxon>Arthropoda</taxon>
        <taxon>Hexapoda</taxon>
        <taxon>Insecta</taxon>
        <taxon>Pterygota</taxon>
        <taxon>Neoptera</taxon>
        <taxon>Endopterygota</taxon>
        <taxon>Coleoptera</taxon>
        <taxon>Polyphaga</taxon>
        <taxon>Cucujiformia</taxon>
        <taxon>Chrysomeloidea</taxon>
        <taxon>Cerambycidae</taxon>
        <taxon>Lepturinae</taxon>
        <taxon>Rhagiini</taxon>
        <taxon>Rhamnusium</taxon>
    </lineage>
</organism>
<feature type="coiled-coil region" evidence="1">
    <location>
        <begin position="91"/>
        <end position="118"/>
    </location>
</feature>
<dbReference type="Proteomes" id="UP001162156">
    <property type="component" value="Unassembled WGS sequence"/>
</dbReference>
<comment type="caution">
    <text evidence="2">The sequence shown here is derived from an EMBL/GenBank/DDBJ whole genome shotgun (WGS) entry which is preliminary data.</text>
</comment>
<evidence type="ECO:0000256" key="1">
    <source>
        <dbReference type="SAM" id="Coils"/>
    </source>
</evidence>
<protein>
    <submittedName>
        <fullName evidence="2">Uncharacterized protein</fullName>
    </submittedName>
</protein>
<keyword evidence="1" id="KW-0175">Coiled coil</keyword>
<dbReference type="SUPFAM" id="SSF46579">
    <property type="entry name" value="Prefoldin"/>
    <property type="match status" value="1"/>
</dbReference>
<proteinExistence type="predicted"/>
<dbReference type="AlphaFoldDB" id="A0AAV8XUF1"/>